<evidence type="ECO:0000313" key="2">
    <source>
        <dbReference type="Proteomes" id="UP000799424"/>
    </source>
</evidence>
<name>A0A6A7A3S7_9PLEO</name>
<protein>
    <submittedName>
        <fullName evidence="1">Uncharacterized protein</fullName>
    </submittedName>
</protein>
<dbReference type="AlphaFoldDB" id="A0A6A7A3S7"/>
<sequence length="215" mass="23584">MYFFVYTPRSLVSAISPIHAAYNDRGTPPHTLLQIAQRRASATRDATAISLIETPLTLRPVACVPLAQLPYSRHLGNKWGASYDLHLASRAPRHLITQIFEMQWLVLDAGLGGKDSLGDGRVSEANATISVVNVQQVGLSKVTLKCGSDEPEMDFYESALSGTAFIMTNVSRRALPCANWMHSKSSSLTELEFPYHISHLNVALLVVEQHNVGTI</sequence>
<gene>
    <name evidence="1" type="ORF">CC86DRAFT_380954</name>
</gene>
<accession>A0A6A7A3S7</accession>
<evidence type="ECO:0000313" key="1">
    <source>
        <dbReference type="EMBL" id="KAF2827972.1"/>
    </source>
</evidence>
<dbReference type="Proteomes" id="UP000799424">
    <property type="component" value="Unassembled WGS sequence"/>
</dbReference>
<dbReference type="EMBL" id="MU006223">
    <property type="protein sequence ID" value="KAF2827972.1"/>
    <property type="molecule type" value="Genomic_DNA"/>
</dbReference>
<proteinExistence type="predicted"/>
<organism evidence="1 2">
    <name type="scientific">Ophiobolus disseminans</name>
    <dbReference type="NCBI Taxonomy" id="1469910"/>
    <lineage>
        <taxon>Eukaryota</taxon>
        <taxon>Fungi</taxon>
        <taxon>Dikarya</taxon>
        <taxon>Ascomycota</taxon>
        <taxon>Pezizomycotina</taxon>
        <taxon>Dothideomycetes</taxon>
        <taxon>Pleosporomycetidae</taxon>
        <taxon>Pleosporales</taxon>
        <taxon>Pleosporineae</taxon>
        <taxon>Phaeosphaeriaceae</taxon>
        <taxon>Ophiobolus</taxon>
    </lineage>
</organism>
<reference evidence="1" key="1">
    <citation type="journal article" date="2020" name="Stud. Mycol.">
        <title>101 Dothideomycetes genomes: a test case for predicting lifestyles and emergence of pathogens.</title>
        <authorList>
            <person name="Haridas S."/>
            <person name="Albert R."/>
            <person name="Binder M."/>
            <person name="Bloem J."/>
            <person name="Labutti K."/>
            <person name="Salamov A."/>
            <person name="Andreopoulos B."/>
            <person name="Baker S."/>
            <person name="Barry K."/>
            <person name="Bills G."/>
            <person name="Bluhm B."/>
            <person name="Cannon C."/>
            <person name="Castanera R."/>
            <person name="Culley D."/>
            <person name="Daum C."/>
            <person name="Ezra D."/>
            <person name="Gonzalez J."/>
            <person name="Henrissat B."/>
            <person name="Kuo A."/>
            <person name="Liang C."/>
            <person name="Lipzen A."/>
            <person name="Lutzoni F."/>
            <person name="Magnuson J."/>
            <person name="Mondo S."/>
            <person name="Nolan M."/>
            <person name="Ohm R."/>
            <person name="Pangilinan J."/>
            <person name="Park H.-J."/>
            <person name="Ramirez L."/>
            <person name="Alfaro M."/>
            <person name="Sun H."/>
            <person name="Tritt A."/>
            <person name="Yoshinaga Y."/>
            <person name="Zwiers L.-H."/>
            <person name="Turgeon B."/>
            <person name="Goodwin S."/>
            <person name="Spatafora J."/>
            <person name="Crous P."/>
            <person name="Grigoriev I."/>
        </authorList>
    </citation>
    <scope>NUCLEOTIDE SEQUENCE</scope>
    <source>
        <strain evidence="1">CBS 113818</strain>
    </source>
</reference>
<keyword evidence="2" id="KW-1185">Reference proteome</keyword>